<reference evidence="2" key="1">
    <citation type="journal article" date="2020" name="Phytopathology">
        <title>Genome Sequence Resources of Colletotrichum truncatum, C. plurivorum, C. musicola, and C. sojae: Four Species Pathogenic to Soybean (Glycine max).</title>
        <authorList>
            <person name="Rogerio F."/>
            <person name="Boufleur T.R."/>
            <person name="Ciampi-Guillardi M."/>
            <person name="Sukno S.A."/>
            <person name="Thon M.R."/>
            <person name="Massola Junior N.S."/>
            <person name="Baroncelli R."/>
        </authorList>
    </citation>
    <scope>NUCLEOTIDE SEQUENCE</scope>
    <source>
        <strain evidence="2">LFN0074</strain>
    </source>
</reference>
<name>A0A8H6MNQ3_9PEZI</name>
<dbReference type="OrthoDB" id="5332281at2759"/>
<dbReference type="EMBL" id="WIGM01001205">
    <property type="protein sequence ID" value="KAF6803344.1"/>
    <property type="molecule type" value="Genomic_DNA"/>
</dbReference>
<keyword evidence="1" id="KW-0812">Transmembrane</keyword>
<evidence type="ECO:0000313" key="3">
    <source>
        <dbReference type="Proteomes" id="UP000639643"/>
    </source>
</evidence>
<keyword evidence="3" id="KW-1185">Reference proteome</keyword>
<dbReference type="Pfam" id="PF11915">
    <property type="entry name" value="DUF3433"/>
    <property type="match status" value="1"/>
</dbReference>
<dbReference type="Proteomes" id="UP000639643">
    <property type="component" value="Unassembled WGS sequence"/>
</dbReference>
<evidence type="ECO:0000313" key="2">
    <source>
        <dbReference type="EMBL" id="KAF6803344.1"/>
    </source>
</evidence>
<organism evidence="2 3">
    <name type="scientific">Colletotrichum musicola</name>
    <dbReference type="NCBI Taxonomy" id="2175873"/>
    <lineage>
        <taxon>Eukaryota</taxon>
        <taxon>Fungi</taxon>
        <taxon>Dikarya</taxon>
        <taxon>Ascomycota</taxon>
        <taxon>Pezizomycotina</taxon>
        <taxon>Sordariomycetes</taxon>
        <taxon>Hypocreomycetidae</taxon>
        <taxon>Glomerellales</taxon>
        <taxon>Glomerellaceae</taxon>
        <taxon>Colletotrichum</taxon>
        <taxon>Colletotrichum orchidearum species complex</taxon>
    </lineage>
</organism>
<sequence>MPWIAFAHEQSPTTKFDYDLDYTAMLTPRIIVQSLRRKHYLVFLVAIISIILKVQIILAPGLCKLETGEVSKDVHVKVLDLFNITKLGNQSGETSVYYMAQAIYNFDTRPPFGINITQNLAYQTFEAIDGFRGTLNARLATKVDGYFTERQCFKLRNYSYTEIPTSPLSWNRGSSSTFPFVHVFSINLRLWFEGCQEPILVDELRRGLDFAQSRENTGQMGYWSSHSALARSIRCTQLRQEESRSSSQSLYFALRFGNIYPNSSTTFLTSVSAVLCSSEMWMSKVQVVDDGVNPIVTPLPDEVKTPVIANL</sequence>
<feature type="transmembrane region" description="Helical" evidence="1">
    <location>
        <begin position="40"/>
        <end position="62"/>
    </location>
</feature>
<keyword evidence="1" id="KW-0472">Membrane</keyword>
<comment type="caution">
    <text evidence="2">The sequence shown here is derived from an EMBL/GenBank/DDBJ whole genome shotgun (WGS) entry which is preliminary data.</text>
</comment>
<dbReference type="InterPro" id="IPR021840">
    <property type="entry name" value="DUF3433"/>
</dbReference>
<gene>
    <name evidence="2" type="ORF">CMUS01_15119</name>
</gene>
<evidence type="ECO:0000256" key="1">
    <source>
        <dbReference type="SAM" id="Phobius"/>
    </source>
</evidence>
<accession>A0A8H6MNQ3</accession>
<dbReference type="AlphaFoldDB" id="A0A8H6MNQ3"/>
<keyword evidence="1" id="KW-1133">Transmembrane helix</keyword>
<protein>
    <submittedName>
        <fullName evidence="2">Uncharacterized protein</fullName>
    </submittedName>
</protein>
<proteinExistence type="predicted"/>